<dbReference type="InterPro" id="IPR013830">
    <property type="entry name" value="SGNH_hydro"/>
</dbReference>
<evidence type="ECO:0000313" key="3">
    <source>
        <dbReference type="Proteomes" id="UP001501480"/>
    </source>
</evidence>
<dbReference type="Pfam" id="PF13472">
    <property type="entry name" value="Lipase_GDSL_2"/>
    <property type="match status" value="1"/>
</dbReference>
<gene>
    <name evidence="2" type="ORF">GCM10009821_06090</name>
</gene>
<organism evidence="2 3">
    <name type="scientific">Aeromicrobium halocynthiae</name>
    <dbReference type="NCBI Taxonomy" id="560557"/>
    <lineage>
        <taxon>Bacteria</taxon>
        <taxon>Bacillati</taxon>
        <taxon>Actinomycetota</taxon>
        <taxon>Actinomycetes</taxon>
        <taxon>Propionibacteriales</taxon>
        <taxon>Nocardioidaceae</taxon>
        <taxon>Aeromicrobium</taxon>
    </lineage>
</organism>
<sequence length="229" mass="24427">MVTRGVGWAGLTVLTAVVLAVSLTFVGGAADGAHAVDRPFERGIVVVGDSITARYSDRAGTPDEAWWSIVGRRLGTDVRTYAQSGSGYLRRGLRCTGDTFPDRTAAFEDPPAVFVIAGGRNDWARCERGQHVRAGDAEIAAAVTTYLRLVQQRLPASTRIVVLEPPWGDRDPWEQRRLTSIVRTAAGREGVEFVATAGTLTGADRTTDGVHPTRAGSVALGERVAAALR</sequence>
<keyword evidence="2" id="KW-0378">Hydrolase</keyword>
<dbReference type="EMBL" id="BAAAPY010000001">
    <property type="protein sequence ID" value="GAA2071238.1"/>
    <property type="molecule type" value="Genomic_DNA"/>
</dbReference>
<keyword evidence="3" id="KW-1185">Reference proteome</keyword>
<dbReference type="RefSeq" id="WP_344324100.1">
    <property type="nucleotide sequence ID" value="NZ_BAAAPY010000001.1"/>
</dbReference>
<dbReference type="GO" id="GO:0016787">
    <property type="term" value="F:hydrolase activity"/>
    <property type="evidence" value="ECO:0007669"/>
    <property type="project" value="UniProtKB-KW"/>
</dbReference>
<dbReference type="SUPFAM" id="SSF52266">
    <property type="entry name" value="SGNH hydrolase"/>
    <property type="match status" value="1"/>
</dbReference>
<protein>
    <submittedName>
        <fullName evidence="2">SGNH/GDSL hydrolase family protein</fullName>
    </submittedName>
</protein>
<evidence type="ECO:0000259" key="1">
    <source>
        <dbReference type="Pfam" id="PF13472"/>
    </source>
</evidence>
<evidence type="ECO:0000313" key="2">
    <source>
        <dbReference type="EMBL" id="GAA2071238.1"/>
    </source>
</evidence>
<dbReference type="InterPro" id="IPR036514">
    <property type="entry name" value="SGNH_hydro_sf"/>
</dbReference>
<accession>A0ABN2VSZ1</accession>
<dbReference type="Proteomes" id="UP001501480">
    <property type="component" value="Unassembled WGS sequence"/>
</dbReference>
<name>A0ABN2VSZ1_9ACTN</name>
<reference evidence="2 3" key="1">
    <citation type="journal article" date="2019" name="Int. J. Syst. Evol. Microbiol.">
        <title>The Global Catalogue of Microorganisms (GCM) 10K type strain sequencing project: providing services to taxonomists for standard genome sequencing and annotation.</title>
        <authorList>
            <consortium name="The Broad Institute Genomics Platform"/>
            <consortium name="The Broad Institute Genome Sequencing Center for Infectious Disease"/>
            <person name="Wu L."/>
            <person name="Ma J."/>
        </authorList>
    </citation>
    <scope>NUCLEOTIDE SEQUENCE [LARGE SCALE GENOMIC DNA]</scope>
    <source>
        <strain evidence="2 3">JCM 15749</strain>
    </source>
</reference>
<feature type="domain" description="SGNH hydrolase-type esterase" evidence="1">
    <location>
        <begin position="46"/>
        <end position="216"/>
    </location>
</feature>
<comment type="caution">
    <text evidence="2">The sequence shown here is derived from an EMBL/GenBank/DDBJ whole genome shotgun (WGS) entry which is preliminary data.</text>
</comment>
<proteinExistence type="predicted"/>
<dbReference type="Gene3D" id="3.40.50.1110">
    <property type="entry name" value="SGNH hydrolase"/>
    <property type="match status" value="1"/>
</dbReference>